<comment type="caution">
    <text evidence="1">The sequence shown here is derived from an EMBL/GenBank/DDBJ whole genome shotgun (WGS) entry which is preliminary data.</text>
</comment>
<reference evidence="1 2" key="1">
    <citation type="journal article" date="2015" name="Nature">
        <title>rRNA introns, odd ribosomes, and small enigmatic genomes across a large radiation of phyla.</title>
        <authorList>
            <person name="Brown C.T."/>
            <person name="Hug L.A."/>
            <person name="Thomas B.C."/>
            <person name="Sharon I."/>
            <person name="Castelle C.J."/>
            <person name="Singh A."/>
            <person name="Wilkins M.J."/>
            <person name="Williams K.H."/>
            <person name="Banfield J.F."/>
        </authorList>
    </citation>
    <scope>NUCLEOTIDE SEQUENCE [LARGE SCALE GENOMIC DNA]</scope>
</reference>
<organism evidence="1 2">
    <name type="scientific">candidate division CPR2 bacterium GW2011_GWC1_41_48</name>
    <dbReference type="NCBI Taxonomy" id="1618344"/>
    <lineage>
        <taxon>Bacteria</taxon>
        <taxon>Bacteria division CPR2</taxon>
    </lineage>
</organism>
<evidence type="ECO:0000313" key="2">
    <source>
        <dbReference type="Proteomes" id="UP000033869"/>
    </source>
</evidence>
<dbReference type="EMBL" id="LCBL01000005">
    <property type="protein sequence ID" value="KKS08720.1"/>
    <property type="molecule type" value="Genomic_DNA"/>
</dbReference>
<evidence type="ECO:0000313" key="1">
    <source>
        <dbReference type="EMBL" id="KKS08720.1"/>
    </source>
</evidence>
<sequence length="95" mass="10452">MSTFKWTVLLSKDTAIPTELFPVGGDNGPVIWCQNPQLSGNVANAMNAQEANDDLQLLLTAAEVAMTSDGENRDKAIKVYETLKERYNSKTFTGR</sequence>
<name>A0A0G0W6Y4_UNCC2</name>
<proteinExistence type="predicted"/>
<dbReference type="AlphaFoldDB" id="A0A0G0W6Y4"/>
<gene>
    <name evidence="1" type="ORF">UU65_C0005G0031</name>
</gene>
<protein>
    <submittedName>
        <fullName evidence="1">Uncharacterized protein</fullName>
    </submittedName>
</protein>
<accession>A0A0G0W6Y4</accession>
<dbReference type="Proteomes" id="UP000033869">
    <property type="component" value="Unassembled WGS sequence"/>
</dbReference>